<sequence>MEILEFGTKRANEERRDGGCAVVFDPVTQKYGVNRHTNGLLGLFSGGVDEGEDIQTGVLREVAEESGLHDFLHVEKIGEALTHYYHILKKVNRAAHATCFLAILKSNHQVPIHHESHETFTLDWVTSEEIFSNWDSFNENHDHDHWIYFMNKAVARAKELGYDKTSS</sequence>
<dbReference type="EMBL" id="MHVS01000004">
    <property type="protein sequence ID" value="OHA96737.1"/>
    <property type="molecule type" value="Genomic_DNA"/>
</dbReference>
<dbReference type="GO" id="GO:0016787">
    <property type="term" value="F:hydrolase activity"/>
    <property type="evidence" value="ECO:0007669"/>
    <property type="project" value="UniProtKB-KW"/>
</dbReference>
<dbReference type="InterPro" id="IPR015797">
    <property type="entry name" value="NUDIX_hydrolase-like_dom_sf"/>
</dbReference>
<feature type="domain" description="Nudix hydrolase" evidence="2">
    <location>
        <begin position="14"/>
        <end position="153"/>
    </location>
</feature>
<dbReference type="Proteomes" id="UP000177279">
    <property type="component" value="Unassembled WGS sequence"/>
</dbReference>
<organism evidence="3 4">
    <name type="scientific">Candidatus Zambryskibacteria bacterium RIFCSPHIGHO2_02_FULL_43_37</name>
    <dbReference type="NCBI Taxonomy" id="1802749"/>
    <lineage>
        <taxon>Bacteria</taxon>
        <taxon>Candidatus Zambryskiibacteriota</taxon>
    </lineage>
</organism>
<reference evidence="3 4" key="1">
    <citation type="journal article" date="2016" name="Nat. Commun.">
        <title>Thousands of microbial genomes shed light on interconnected biogeochemical processes in an aquifer system.</title>
        <authorList>
            <person name="Anantharaman K."/>
            <person name="Brown C.T."/>
            <person name="Hug L.A."/>
            <person name="Sharon I."/>
            <person name="Castelle C.J."/>
            <person name="Probst A.J."/>
            <person name="Thomas B.C."/>
            <person name="Singh A."/>
            <person name="Wilkins M.J."/>
            <person name="Karaoz U."/>
            <person name="Brodie E.L."/>
            <person name="Williams K.H."/>
            <person name="Hubbard S.S."/>
            <person name="Banfield J.F."/>
        </authorList>
    </citation>
    <scope>NUCLEOTIDE SEQUENCE [LARGE SCALE GENOMIC DNA]</scope>
</reference>
<keyword evidence="1" id="KW-0378">Hydrolase</keyword>
<dbReference type="Pfam" id="PF00293">
    <property type="entry name" value="NUDIX"/>
    <property type="match status" value="1"/>
</dbReference>
<protein>
    <recommendedName>
        <fullName evidence="2">Nudix hydrolase domain-containing protein</fullName>
    </recommendedName>
</protein>
<proteinExistence type="predicted"/>
<dbReference type="InterPro" id="IPR020084">
    <property type="entry name" value="NUDIX_hydrolase_CS"/>
</dbReference>
<gene>
    <name evidence="3" type="ORF">A3D49_02755</name>
</gene>
<name>A0A1G2THH8_9BACT</name>
<dbReference type="PROSITE" id="PS00893">
    <property type="entry name" value="NUDIX_BOX"/>
    <property type="match status" value="1"/>
</dbReference>
<evidence type="ECO:0000313" key="3">
    <source>
        <dbReference type="EMBL" id="OHA96737.1"/>
    </source>
</evidence>
<dbReference type="InterPro" id="IPR000086">
    <property type="entry name" value="NUDIX_hydrolase_dom"/>
</dbReference>
<dbReference type="Gene3D" id="3.90.79.10">
    <property type="entry name" value="Nucleoside Triphosphate Pyrophosphohydrolase"/>
    <property type="match status" value="1"/>
</dbReference>
<comment type="caution">
    <text evidence="3">The sequence shown here is derived from an EMBL/GenBank/DDBJ whole genome shotgun (WGS) entry which is preliminary data.</text>
</comment>
<evidence type="ECO:0000313" key="4">
    <source>
        <dbReference type="Proteomes" id="UP000177279"/>
    </source>
</evidence>
<dbReference type="SUPFAM" id="SSF55811">
    <property type="entry name" value="Nudix"/>
    <property type="match status" value="1"/>
</dbReference>
<evidence type="ECO:0000259" key="2">
    <source>
        <dbReference type="PROSITE" id="PS51462"/>
    </source>
</evidence>
<evidence type="ECO:0000256" key="1">
    <source>
        <dbReference type="ARBA" id="ARBA00022801"/>
    </source>
</evidence>
<dbReference type="CDD" id="cd02883">
    <property type="entry name" value="NUDIX_Hydrolase"/>
    <property type="match status" value="1"/>
</dbReference>
<dbReference type="AlphaFoldDB" id="A0A1G2THH8"/>
<accession>A0A1G2THH8</accession>
<dbReference type="PROSITE" id="PS51462">
    <property type="entry name" value="NUDIX"/>
    <property type="match status" value="1"/>
</dbReference>